<feature type="region of interest" description="Disordered" evidence="3">
    <location>
        <begin position="1"/>
        <end position="33"/>
    </location>
</feature>
<dbReference type="PROSITE" id="PS00463">
    <property type="entry name" value="ZN2_CY6_FUNGAL_1"/>
    <property type="match status" value="1"/>
</dbReference>
<feature type="compositionally biased region" description="Polar residues" evidence="3">
    <location>
        <begin position="777"/>
        <end position="791"/>
    </location>
</feature>
<evidence type="ECO:0000259" key="4">
    <source>
        <dbReference type="PROSITE" id="PS50048"/>
    </source>
</evidence>
<organism evidence="5 6">
    <name type="scientific">Apiospora arundinis</name>
    <dbReference type="NCBI Taxonomy" id="335852"/>
    <lineage>
        <taxon>Eukaryota</taxon>
        <taxon>Fungi</taxon>
        <taxon>Dikarya</taxon>
        <taxon>Ascomycota</taxon>
        <taxon>Pezizomycotina</taxon>
        <taxon>Sordariomycetes</taxon>
        <taxon>Xylariomycetidae</taxon>
        <taxon>Amphisphaeriales</taxon>
        <taxon>Apiosporaceae</taxon>
        <taxon>Apiospora</taxon>
    </lineage>
</organism>
<reference evidence="5 6" key="1">
    <citation type="journal article" date="2024" name="IMA Fungus">
        <title>Apiospora arundinis, a panoply of carbohydrate-active enzymes and secondary metabolites.</title>
        <authorList>
            <person name="Sorensen T."/>
            <person name="Petersen C."/>
            <person name="Muurmann A.T."/>
            <person name="Christiansen J.V."/>
            <person name="Brundto M.L."/>
            <person name="Overgaard C.K."/>
            <person name="Boysen A.T."/>
            <person name="Wollenberg R.D."/>
            <person name="Larsen T.O."/>
            <person name="Sorensen J.L."/>
            <person name="Nielsen K.L."/>
            <person name="Sondergaard T.E."/>
        </authorList>
    </citation>
    <scope>NUCLEOTIDE SEQUENCE [LARGE SCALE GENOMIC DNA]</scope>
    <source>
        <strain evidence="5 6">AAU 773</strain>
    </source>
</reference>
<feature type="domain" description="Zn(2)-C6 fungal-type" evidence="4">
    <location>
        <begin position="41"/>
        <end position="68"/>
    </location>
</feature>
<dbReference type="InterPro" id="IPR036864">
    <property type="entry name" value="Zn2-C6_fun-type_DNA-bd_sf"/>
</dbReference>
<evidence type="ECO:0000256" key="1">
    <source>
        <dbReference type="ARBA" id="ARBA00022723"/>
    </source>
</evidence>
<evidence type="ECO:0000313" key="5">
    <source>
        <dbReference type="EMBL" id="KAK8877618.1"/>
    </source>
</evidence>
<evidence type="ECO:0000313" key="6">
    <source>
        <dbReference type="Proteomes" id="UP001390339"/>
    </source>
</evidence>
<dbReference type="InterPro" id="IPR007219">
    <property type="entry name" value="XnlR_reg_dom"/>
</dbReference>
<dbReference type="SUPFAM" id="SSF57701">
    <property type="entry name" value="Zn2/Cys6 DNA-binding domain"/>
    <property type="match status" value="1"/>
</dbReference>
<dbReference type="PANTHER" id="PTHR46910">
    <property type="entry name" value="TRANSCRIPTION FACTOR PDR1"/>
    <property type="match status" value="1"/>
</dbReference>
<dbReference type="Gene3D" id="4.10.240.10">
    <property type="entry name" value="Zn(2)-C6 fungal-type DNA-binding domain"/>
    <property type="match status" value="1"/>
</dbReference>
<dbReference type="PROSITE" id="PS50048">
    <property type="entry name" value="ZN2_CY6_FUNGAL_2"/>
    <property type="match status" value="1"/>
</dbReference>
<dbReference type="EMBL" id="JAPCWZ010000002">
    <property type="protein sequence ID" value="KAK8877618.1"/>
    <property type="molecule type" value="Genomic_DNA"/>
</dbReference>
<dbReference type="Pfam" id="PF00172">
    <property type="entry name" value="Zn_clus"/>
    <property type="match status" value="1"/>
</dbReference>
<dbReference type="Pfam" id="PF04082">
    <property type="entry name" value="Fungal_trans"/>
    <property type="match status" value="1"/>
</dbReference>
<protein>
    <submittedName>
        <fullName evidence="5">Fungal-specific transcription factor domain-containing protein</fullName>
    </submittedName>
</protein>
<keyword evidence="6" id="KW-1185">Reference proteome</keyword>
<dbReference type="SMART" id="SM00906">
    <property type="entry name" value="Fungal_trans"/>
    <property type="match status" value="1"/>
</dbReference>
<dbReference type="PANTHER" id="PTHR46910:SF17">
    <property type="entry name" value="SCFA-RELATED"/>
    <property type="match status" value="1"/>
</dbReference>
<evidence type="ECO:0000256" key="2">
    <source>
        <dbReference type="ARBA" id="ARBA00023242"/>
    </source>
</evidence>
<keyword evidence="2" id="KW-0539">Nucleus</keyword>
<evidence type="ECO:0000256" key="3">
    <source>
        <dbReference type="SAM" id="MobiDB-lite"/>
    </source>
</evidence>
<keyword evidence="1" id="KW-0479">Metal-binding</keyword>
<dbReference type="CDD" id="cd00067">
    <property type="entry name" value="GAL4"/>
    <property type="match status" value="1"/>
</dbReference>
<dbReference type="InterPro" id="IPR001138">
    <property type="entry name" value="Zn2Cys6_DnaBD"/>
</dbReference>
<accession>A0ABR2JIJ1</accession>
<dbReference type="Proteomes" id="UP001390339">
    <property type="component" value="Unassembled WGS sequence"/>
</dbReference>
<dbReference type="CDD" id="cd12148">
    <property type="entry name" value="fungal_TF_MHR"/>
    <property type="match status" value="1"/>
</dbReference>
<proteinExistence type="predicted"/>
<name>A0ABR2JIJ1_9PEZI</name>
<comment type="caution">
    <text evidence="5">The sequence shown here is derived from an EMBL/GenBank/DDBJ whole genome shotgun (WGS) entry which is preliminary data.</text>
</comment>
<sequence>MFTTLDLKTAESKRSSSGGRTEEGEGENAVSRPKRNQVRRACNWCKLMRIKCDNDRPCYNCQQGGRECGMNNKNQFRSLAAAVKEVEILRAQMRELETSKRQLEESQKTASTCAAERRRNSQSNSPPEERQMASRNGVRVMSILWGMASWPFFLVRLNQYLCAARPHLDVDLLACVAGIPTFPWLRPDALSANFLPIHQERHFLSLFWQTHYFSYPFVSEAQFRREYHELTADTAPSATRKPSPLVDIVLALCIQLGSLRLNRAGDARIKCPSLAGFQYYRRGQQAIDETIEMPNLRTVQCYVYSIVYLLEAGFLNRAQVVVGKAITIALLLGLSHEPPLDIPEPEREVARRTWWSLYSLDALLSMEVGRPPMISASHSTCQLPTDSLEVAQWLAPHYRHDDSCPPWVGFQTQTLHLFRAVRTVRAAFNAAYDAVIGQNSYEVFVKNGEAREECAQALTEPIKELEKWTQAVPCGYVVPRKEGRAFSRGERSTLDLDLKPNVLIHCQRQRLLLELQYYNQCIALYQPFICVGAAAESSSPTPMSDGMAATGLGYAVALTSMIYQALTSSEALSGAYSVFRLQKNALFAIVGFAYTFPLTQREAVGRALDKGLAVIERYQDVVPDARATAAALRALSDDLGTVMHGGLYDDPGGWSSSSWLTASGSGAGTSPARLLPPDGSASASASISPDTIVVASQDGSAAGSLPTTSGLLNKQDLVSPAIMSPGLLTEAMFDFNAFDMGGGLEVGDMGTGWDNLDMLWGGMELGEPTKDPWGMTDISTTANSKNNEMDL</sequence>
<feature type="region of interest" description="Disordered" evidence="3">
    <location>
        <begin position="99"/>
        <end position="133"/>
    </location>
</feature>
<dbReference type="InterPro" id="IPR050987">
    <property type="entry name" value="AtrR-like"/>
</dbReference>
<feature type="region of interest" description="Disordered" evidence="3">
    <location>
        <begin position="767"/>
        <end position="791"/>
    </location>
</feature>
<gene>
    <name evidence="5" type="ORF">PGQ11_002564</name>
</gene>